<dbReference type="SUPFAM" id="SSF50630">
    <property type="entry name" value="Acid proteases"/>
    <property type="match status" value="1"/>
</dbReference>
<dbReference type="InterPro" id="IPR021109">
    <property type="entry name" value="Peptidase_aspartic_dom_sf"/>
</dbReference>
<dbReference type="RefSeq" id="XP_039140565.1">
    <property type="nucleotide sequence ID" value="XM_039284631.1"/>
</dbReference>
<dbReference type="InterPro" id="IPR043502">
    <property type="entry name" value="DNA/RNA_pol_sf"/>
</dbReference>
<keyword evidence="4" id="KW-0378">Hydrolase</keyword>
<dbReference type="GO" id="GO:0004519">
    <property type="term" value="F:endonuclease activity"/>
    <property type="evidence" value="ECO:0007669"/>
    <property type="project" value="UniProtKB-KW"/>
</dbReference>
<name>A0AB40CKG1_DIOCR</name>
<dbReference type="Gene3D" id="3.30.70.270">
    <property type="match status" value="2"/>
</dbReference>
<dbReference type="SUPFAM" id="SSF56672">
    <property type="entry name" value="DNA/RNA polymerases"/>
    <property type="match status" value="1"/>
</dbReference>
<keyword evidence="3" id="KW-0540">Nuclease</keyword>
<keyword evidence="4" id="KW-0255">Endonuclease</keyword>
<dbReference type="InterPro" id="IPR043128">
    <property type="entry name" value="Rev_trsase/Diguanyl_cyclase"/>
</dbReference>
<dbReference type="FunFam" id="3.30.70.270:FF:000020">
    <property type="entry name" value="Transposon Tf2-6 polyprotein-like Protein"/>
    <property type="match status" value="1"/>
</dbReference>
<dbReference type="PANTHER" id="PTHR37984:SF5">
    <property type="entry name" value="PROTEIN NYNRIN-LIKE"/>
    <property type="match status" value="1"/>
</dbReference>
<dbReference type="Pfam" id="PF13975">
    <property type="entry name" value="gag-asp_proteas"/>
    <property type="match status" value="1"/>
</dbReference>
<dbReference type="InterPro" id="IPR005162">
    <property type="entry name" value="Retrotrans_gag_dom"/>
</dbReference>
<dbReference type="CDD" id="cd01647">
    <property type="entry name" value="RT_LTR"/>
    <property type="match status" value="1"/>
</dbReference>
<dbReference type="CDD" id="cd00303">
    <property type="entry name" value="retropepsin_like"/>
    <property type="match status" value="1"/>
</dbReference>
<keyword evidence="2" id="KW-0548">Nucleotidyltransferase</keyword>
<dbReference type="InterPro" id="IPR000477">
    <property type="entry name" value="RT_dom"/>
</dbReference>
<dbReference type="Pfam" id="PF03732">
    <property type="entry name" value="Retrotrans_gag"/>
    <property type="match status" value="1"/>
</dbReference>
<evidence type="ECO:0000259" key="5">
    <source>
        <dbReference type="Pfam" id="PF00078"/>
    </source>
</evidence>
<dbReference type="InterPro" id="IPR050951">
    <property type="entry name" value="Retrovirus_Pol_polyprotein"/>
</dbReference>
<accession>A0AB40CKG1</accession>
<dbReference type="Proteomes" id="UP001515500">
    <property type="component" value="Chromosome 15"/>
</dbReference>
<feature type="domain" description="Reverse transcriptase" evidence="5">
    <location>
        <begin position="631"/>
        <end position="766"/>
    </location>
</feature>
<evidence type="ECO:0000256" key="1">
    <source>
        <dbReference type="ARBA" id="ARBA00022679"/>
    </source>
</evidence>
<evidence type="ECO:0000256" key="3">
    <source>
        <dbReference type="ARBA" id="ARBA00022722"/>
    </source>
</evidence>
<dbReference type="GeneID" id="120277791"/>
<dbReference type="GO" id="GO:0016779">
    <property type="term" value="F:nucleotidyltransferase activity"/>
    <property type="evidence" value="ECO:0007669"/>
    <property type="project" value="UniProtKB-KW"/>
</dbReference>
<keyword evidence="7" id="KW-1185">Reference proteome</keyword>
<dbReference type="PANTHER" id="PTHR37984">
    <property type="entry name" value="PROTEIN CBG26694"/>
    <property type="match status" value="1"/>
</dbReference>
<dbReference type="Pfam" id="PF00078">
    <property type="entry name" value="RVT_1"/>
    <property type="match status" value="1"/>
</dbReference>
<keyword evidence="1" id="KW-0808">Transferase</keyword>
<dbReference type="AlphaFoldDB" id="A0AB40CKG1"/>
<reference evidence="8" key="1">
    <citation type="submission" date="2025-08" db="UniProtKB">
        <authorList>
            <consortium name="RefSeq"/>
        </authorList>
    </citation>
    <scope>IDENTIFICATION</scope>
</reference>
<dbReference type="Gene3D" id="2.40.70.10">
    <property type="entry name" value="Acid Proteases"/>
    <property type="match status" value="1"/>
</dbReference>
<organism evidence="7 8">
    <name type="scientific">Dioscorea cayennensis subsp. rotundata</name>
    <name type="common">White Guinea yam</name>
    <name type="synonym">Dioscorea rotundata</name>
    <dbReference type="NCBI Taxonomy" id="55577"/>
    <lineage>
        <taxon>Eukaryota</taxon>
        <taxon>Viridiplantae</taxon>
        <taxon>Streptophyta</taxon>
        <taxon>Embryophyta</taxon>
        <taxon>Tracheophyta</taxon>
        <taxon>Spermatophyta</taxon>
        <taxon>Magnoliopsida</taxon>
        <taxon>Liliopsida</taxon>
        <taxon>Dioscoreales</taxon>
        <taxon>Dioscoreaceae</taxon>
        <taxon>Dioscorea</taxon>
    </lineage>
</organism>
<evidence type="ECO:0000259" key="6">
    <source>
        <dbReference type="Pfam" id="PF03732"/>
    </source>
</evidence>
<sequence>MAENTLMKEIQAKVETLFTLMDNNEQRFKSIEQALTTLPFIQQSLQGLSQMIETFQTLKPQGESSTLQSVPDDSPHDLAQTSLDTYSVRNIKIDFPRFGGTDAWQWIFQAEQFFGYYAVPDKHRLKIASVHFDGPVVPWFQRLQKSGKLTSWEVLTTALEKNYGPSAFDCPRYSLFRLTQDGTMAQFFDQFTALDNRVQGVPDDILLDSFVSGLTKELQAEIIPWHPEDLDQAISLARLFEEKLQLGRKQSYSTNMFIPDTKLKPISVTAPVGNTSTIVSSGQKLLGMANSTTGNVTHRPPTTFRRMGFQEMQIRKSKGLCFNCDEKYSPTHKCPNKRLLLLQWDDDDNTIYDSEFFIDPHPPDEVQELSTKNNTKMSLNAMSSSTVSGTMRFTGNLGGQQVNILLDGGSDDTFIQPRVVKFLKLDILPTTPLRVLVGNGQTLNVEGQIPELTIDVQGYTLLVLAFVLAIEGADLILGTSWLAKLGPHVVDYDKKVIQFYHNNQFMILKGEKSSKPVFASVNQLSRLCCTRAVSACYSLQIIQDSNSSLPLQTTDTDLFTEIQNSLPLETPPELVALLLKFQMVFSNPMTLPPSRNCNHQIPLIPGSAPVKVKPYRYPHSQKAEIERMVTEMLSEGLIEHNTNELYGAVYFSKLDLRSGYHQILVHPEDKFKTAFRTHQHYQWLVMPFGLSNAPATFQNLMHQVFHFALRKYVLVFFDDILIYSTDWDLHLQHLESVLSTLMHHQLFAKLSKCSFGRFQMEYLGHIVSNKGVEMDPSKIAAIVQWPIPQTLKQVRAFLGLSGYYRKFIKQYASLAKPLTDLLKKDSFCWSETTQQAFNILKQDMISAPILALPVSPNLLYLELMLRGWLLGQS</sequence>
<feature type="domain" description="Retrotransposon gag" evidence="6">
    <location>
        <begin position="126"/>
        <end position="215"/>
    </location>
</feature>
<proteinExistence type="predicted"/>
<evidence type="ECO:0000313" key="7">
    <source>
        <dbReference type="Proteomes" id="UP001515500"/>
    </source>
</evidence>
<evidence type="ECO:0000313" key="8">
    <source>
        <dbReference type="RefSeq" id="XP_039140565.1"/>
    </source>
</evidence>
<dbReference type="Gene3D" id="3.10.10.10">
    <property type="entry name" value="HIV Type 1 Reverse Transcriptase, subunit A, domain 1"/>
    <property type="match status" value="1"/>
</dbReference>
<protein>
    <submittedName>
        <fullName evidence="8">Uncharacterized protein LOC120277791</fullName>
    </submittedName>
</protein>
<evidence type="ECO:0000256" key="2">
    <source>
        <dbReference type="ARBA" id="ARBA00022695"/>
    </source>
</evidence>
<gene>
    <name evidence="8" type="primary">LOC120277791</name>
</gene>
<evidence type="ECO:0000256" key="4">
    <source>
        <dbReference type="ARBA" id="ARBA00022759"/>
    </source>
</evidence>